<gene>
    <name evidence="4" type="ORF">CF651_14235</name>
</gene>
<dbReference type="AlphaFoldDB" id="A0A229UPY5"/>
<organism evidence="4 5">
    <name type="scientific">Paenibacillus rigui</name>
    <dbReference type="NCBI Taxonomy" id="554312"/>
    <lineage>
        <taxon>Bacteria</taxon>
        <taxon>Bacillati</taxon>
        <taxon>Bacillota</taxon>
        <taxon>Bacilli</taxon>
        <taxon>Bacillales</taxon>
        <taxon>Paenibacillaceae</taxon>
        <taxon>Paenibacillus</taxon>
    </lineage>
</organism>
<keyword evidence="5" id="KW-1185">Reference proteome</keyword>
<evidence type="ECO:0000259" key="3">
    <source>
        <dbReference type="PROSITE" id="PS51186"/>
    </source>
</evidence>
<dbReference type="Proteomes" id="UP000215509">
    <property type="component" value="Unassembled WGS sequence"/>
</dbReference>
<dbReference type="CDD" id="cd04301">
    <property type="entry name" value="NAT_SF"/>
    <property type="match status" value="1"/>
</dbReference>
<dbReference type="InterPro" id="IPR050832">
    <property type="entry name" value="Bact_Acetyltransf"/>
</dbReference>
<dbReference type="PANTHER" id="PTHR43877">
    <property type="entry name" value="AMINOALKYLPHOSPHONATE N-ACETYLTRANSFERASE-RELATED-RELATED"/>
    <property type="match status" value="1"/>
</dbReference>
<evidence type="ECO:0000313" key="5">
    <source>
        <dbReference type="Proteomes" id="UP000215509"/>
    </source>
</evidence>
<dbReference type="SUPFAM" id="SSF55729">
    <property type="entry name" value="Acyl-CoA N-acyltransferases (Nat)"/>
    <property type="match status" value="1"/>
</dbReference>
<dbReference type="RefSeq" id="WP_094015537.1">
    <property type="nucleotide sequence ID" value="NZ_NMQW01000020.1"/>
</dbReference>
<dbReference type="Gene3D" id="3.40.630.30">
    <property type="match status" value="1"/>
</dbReference>
<dbReference type="EMBL" id="NMQW01000020">
    <property type="protein sequence ID" value="OXM85546.1"/>
    <property type="molecule type" value="Genomic_DNA"/>
</dbReference>
<evidence type="ECO:0000256" key="2">
    <source>
        <dbReference type="ARBA" id="ARBA00023315"/>
    </source>
</evidence>
<dbReference type="PANTHER" id="PTHR43877:SF1">
    <property type="entry name" value="ACETYLTRANSFERASE"/>
    <property type="match status" value="1"/>
</dbReference>
<name>A0A229UPY5_9BACL</name>
<evidence type="ECO:0000313" key="4">
    <source>
        <dbReference type="EMBL" id="OXM85546.1"/>
    </source>
</evidence>
<dbReference type="PROSITE" id="PS51186">
    <property type="entry name" value="GNAT"/>
    <property type="match status" value="1"/>
</dbReference>
<sequence>MSTITYRKMSIEDYEQVSELWAGIDGLVLSEADSQEQIASYLTRNEGLSFVGMDGDTVIATILCGHDGRRGFIYHVAVSPAYRGRKIGNQLVERSLQRLKAEGIDKCHLFVLEDNELGGQFWTAVGWKKRSGFFVYSKDL</sequence>
<keyword evidence="1 4" id="KW-0808">Transferase</keyword>
<dbReference type="InterPro" id="IPR016181">
    <property type="entry name" value="Acyl_CoA_acyltransferase"/>
</dbReference>
<comment type="caution">
    <text evidence="4">The sequence shown here is derived from an EMBL/GenBank/DDBJ whole genome shotgun (WGS) entry which is preliminary data.</text>
</comment>
<reference evidence="4 5" key="1">
    <citation type="submission" date="2017-07" db="EMBL/GenBank/DDBJ databases">
        <title>Genome sequencing and assembly of Paenibacillus rigui.</title>
        <authorList>
            <person name="Mayilraj S."/>
        </authorList>
    </citation>
    <scope>NUCLEOTIDE SEQUENCE [LARGE SCALE GENOMIC DNA]</scope>
    <source>
        <strain evidence="4 5">JCM 16352</strain>
    </source>
</reference>
<dbReference type="OrthoDB" id="1821130at2"/>
<proteinExistence type="predicted"/>
<feature type="domain" description="N-acetyltransferase" evidence="3">
    <location>
        <begin position="4"/>
        <end position="140"/>
    </location>
</feature>
<dbReference type="GO" id="GO:0016747">
    <property type="term" value="F:acyltransferase activity, transferring groups other than amino-acyl groups"/>
    <property type="evidence" value="ECO:0007669"/>
    <property type="project" value="InterPro"/>
</dbReference>
<protein>
    <submittedName>
        <fullName evidence="4">GNAT family N-acetyltransferase</fullName>
    </submittedName>
</protein>
<evidence type="ECO:0000256" key="1">
    <source>
        <dbReference type="ARBA" id="ARBA00022679"/>
    </source>
</evidence>
<keyword evidence="2" id="KW-0012">Acyltransferase</keyword>
<accession>A0A229UPY5</accession>
<dbReference type="InterPro" id="IPR000182">
    <property type="entry name" value="GNAT_dom"/>
</dbReference>
<dbReference type="Pfam" id="PF00583">
    <property type="entry name" value="Acetyltransf_1"/>
    <property type="match status" value="1"/>
</dbReference>